<feature type="compositionally biased region" description="Low complexity" evidence="7">
    <location>
        <begin position="252"/>
        <end position="263"/>
    </location>
</feature>
<feature type="compositionally biased region" description="Acidic residues" evidence="7">
    <location>
        <begin position="1077"/>
        <end position="1099"/>
    </location>
</feature>
<dbReference type="Pfam" id="PF14622">
    <property type="entry name" value="Ribonucleas_3_3"/>
    <property type="match status" value="1"/>
</dbReference>
<keyword evidence="2" id="KW-0255">Endonuclease</keyword>
<dbReference type="SMART" id="SM00358">
    <property type="entry name" value="DSRM"/>
    <property type="match status" value="1"/>
</dbReference>
<evidence type="ECO:0000313" key="10">
    <source>
        <dbReference type="EMBL" id="EFA85862.1"/>
    </source>
</evidence>
<evidence type="ECO:0000313" key="11">
    <source>
        <dbReference type="Proteomes" id="UP000001396"/>
    </source>
</evidence>
<evidence type="ECO:0000256" key="1">
    <source>
        <dbReference type="ARBA" id="ARBA00022722"/>
    </source>
</evidence>
<feature type="compositionally biased region" description="Polar residues" evidence="7">
    <location>
        <begin position="220"/>
        <end position="231"/>
    </location>
</feature>
<dbReference type="PANTHER" id="PTHR11207">
    <property type="entry name" value="RIBONUCLEASE III"/>
    <property type="match status" value="1"/>
</dbReference>
<dbReference type="SMART" id="SM00535">
    <property type="entry name" value="RIBOc"/>
    <property type="match status" value="2"/>
</dbReference>
<feature type="domain" description="RNase III" evidence="9">
    <location>
        <begin position="705"/>
        <end position="832"/>
    </location>
</feature>
<dbReference type="AlphaFoldDB" id="D3AY35"/>
<feature type="coiled-coil region" evidence="6">
    <location>
        <begin position="291"/>
        <end position="318"/>
    </location>
</feature>
<accession>D3AY35</accession>
<sequence length="1126" mass="127651">MSHENYKGLLQELCQRNDPQSLPQYSDAIYVSDNTGNNFITEVVVKYGGKVYRAEGRAKAKKEAERYAARDVLALIKADEQQRIITSTTTNTTTNINTNTNTTSNISTPTNKSFITPTNSSVSPLSSFSSSSSSSSSTSFSSASSSIPSPITPSSSSSDYYQHQNQYQHHHSQDVGDPFYLNNAFGSLNNHNGNHGHNDTMSVDKKPSYYFGGNIYGNSSRTTSSSNQGYNNARVPTATTNTPIQNHHHQHSNNNNSQSATNQSNITVNIPSDIATLTYVNSVELSLRTDNLKLQRQLESAVERIVELEKVVRDLRYNVESKHTENREYIEKQLRKKARKNDRVQPVTVIMSTGDTRKQNQLSGSGGGGSGGSGSGSCSLDGLVNSRRSTIQLQSLDSSIPSKVSFYRYLSVFSHGFHGEDYLHLGQRYHFSGFILYSPVIIPKPVIHIANSGGDHFAMSIVEYGRETLTKEEFAKLVTFHSFFYQQVLDQKSMTRSSPEQMYFVPNVMLVDNPTRPLTTTLMELITYEEPTYQPPPLKGKEFNQFFEQKFLNKVVMTPYVDFNVVRQIDYKQHFEYKDNNFPPIKDFNGNKVSLKSGVCPSLMVTHSKASISNDYWKLKSLSFYSEQGDLEDPAKWSGKLFNQMPQIKWESYIRKSKLFPKDPLVLKVFGITSLMHSTAKIAILVFLTEIEFCRKMESFKRNIYSINNERLLREVFTHPSTKRSNQTPPVNMKIYKNYKFYEGDNQRIEFLGDSVLKFCTSIYLFYKFPEAMEGVLTTKRSEMTNNNYLIEICDMFEMDEVLRLPQNKDDIKKPKADVVEALFGAVYLERGMYEAFRFIMKMIFKIDHSKFPEYKCHHQYETPLNDVQINILFANNIEIKHNCLFTEAMNCSSDPRMSYQRLEFLGDAFLDVVTSDFLFHAFPNEQEGFLSQARALLVKNDSLACIFQQLNLKDCVDLSSCPGIVFNQKRMGDLFESVVGCLLLDQGIEKTKDFVLKKLGCTVGRVLELMKTLLPVDRTKTPQSVTDTTASATATSSNQTVMHEEDDEDDKSETEPDASNLSTEEMATDKTRNTTEVDDDDDYSDEEDDDDDEEDDNQQESVVIPEVAVQESDSMDCSSLENLAN</sequence>
<feature type="domain" description="RNase III" evidence="9">
    <location>
        <begin position="869"/>
        <end position="988"/>
    </location>
</feature>
<keyword evidence="11" id="KW-1185">Reference proteome</keyword>
<dbReference type="Pfam" id="PF00035">
    <property type="entry name" value="dsrm"/>
    <property type="match status" value="1"/>
</dbReference>
<dbReference type="SUPFAM" id="SSF54768">
    <property type="entry name" value="dsRNA-binding domain-like"/>
    <property type="match status" value="1"/>
</dbReference>
<comment type="caution">
    <text evidence="10">The sequence shown here is derived from an EMBL/GenBank/DDBJ whole genome shotgun (WGS) entry which is preliminary data.</text>
</comment>
<keyword evidence="3" id="KW-0378">Hydrolase</keyword>
<feature type="region of interest" description="Disordered" evidence="7">
    <location>
        <begin position="352"/>
        <end position="379"/>
    </location>
</feature>
<protein>
    <submittedName>
        <fullName evidence="10">Putative RNase III</fullName>
    </submittedName>
</protein>
<keyword evidence="6" id="KW-0175">Coiled coil</keyword>
<dbReference type="FunCoup" id="D3AY35">
    <property type="interactions" value="113"/>
</dbReference>
<dbReference type="InterPro" id="IPR014720">
    <property type="entry name" value="dsRBD_dom"/>
</dbReference>
<evidence type="ECO:0000259" key="9">
    <source>
        <dbReference type="PROSITE" id="PS50142"/>
    </source>
</evidence>
<dbReference type="EMBL" id="ADBJ01000004">
    <property type="protein sequence ID" value="EFA85862.1"/>
    <property type="molecule type" value="Genomic_DNA"/>
</dbReference>
<evidence type="ECO:0000256" key="7">
    <source>
        <dbReference type="SAM" id="MobiDB-lite"/>
    </source>
</evidence>
<dbReference type="Proteomes" id="UP000001396">
    <property type="component" value="Unassembled WGS sequence"/>
</dbReference>
<organism evidence="10 11">
    <name type="scientific">Heterostelium pallidum (strain ATCC 26659 / Pp 5 / PN500)</name>
    <name type="common">Cellular slime mold</name>
    <name type="synonym">Polysphondylium pallidum</name>
    <dbReference type="NCBI Taxonomy" id="670386"/>
    <lineage>
        <taxon>Eukaryota</taxon>
        <taxon>Amoebozoa</taxon>
        <taxon>Evosea</taxon>
        <taxon>Eumycetozoa</taxon>
        <taxon>Dictyostelia</taxon>
        <taxon>Acytosteliales</taxon>
        <taxon>Acytosteliaceae</taxon>
        <taxon>Heterostelium</taxon>
    </lineage>
</organism>
<feature type="compositionally biased region" description="Gly residues" evidence="7">
    <location>
        <begin position="364"/>
        <end position="375"/>
    </location>
</feature>
<dbReference type="GO" id="GO:0003725">
    <property type="term" value="F:double-stranded RNA binding"/>
    <property type="evidence" value="ECO:0007669"/>
    <property type="project" value="TreeGrafter"/>
</dbReference>
<feature type="compositionally biased region" description="Polar residues" evidence="7">
    <location>
        <begin position="1112"/>
        <end position="1126"/>
    </location>
</feature>
<feature type="domain" description="DRBM" evidence="8">
    <location>
        <begin position="5"/>
        <end position="78"/>
    </location>
</feature>
<dbReference type="GO" id="GO:0031053">
    <property type="term" value="P:primary miRNA processing"/>
    <property type="evidence" value="ECO:0007669"/>
    <property type="project" value="TreeGrafter"/>
</dbReference>
<evidence type="ECO:0000256" key="4">
    <source>
        <dbReference type="ARBA" id="ARBA00022884"/>
    </source>
</evidence>
<evidence type="ECO:0000256" key="6">
    <source>
        <dbReference type="SAM" id="Coils"/>
    </source>
</evidence>
<dbReference type="Pfam" id="PF00636">
    <property type="entry name" value="Ribonuclease_3"/>
    <property type="match status" value="1"/>
</dbReference>
<dbReference type="PANTHER" id="PTHR11207:SF0">
    <property type="entry name" value="RIBONUCLEASE 3"/>
    <property type="match status" value="1"/>
</dbReference>
<dbReference type="Gene3D" id="3.30.160.20">
    <property type="match status" value="1"/>
</dbReference>
<dbReference type="Gene3D" id="1.10.1520.10">
    <property type="entry name" value="Ribonuclease III domain"/>
    <property type="match status" value="2"/>
</dbReference>
<feature type="compositionally biased region" description="Low complexity" evidence="7">
    <location>
        <begin position="1029"/>
        <end position="1038"/>
    </location>
</feature>
<evidence type="ECO:0000256" key="5">
    <source>
        <dbReference type="PROSITE-ProRule" id="PRU00266"/>
    </source>
</evidence>
<evidence type="ECO:0000256" key="3">
    <source>
        <dbReference type="ARBA" id="ARBA00022801"/>
    </source>
</evidence>
<dbReference type="RefSeq" id="XP_020437968.1">
    <property type="nucleotide sequence ID" value="XM_020572110.1"/>
</dbReference>
<name>D3AY35_HETP5</name>
<dbReference type="InterPro" id="IPR036389">
    <property type="entry name" value="RNase_III_sf"/>
</dbReference>
<keyword evidence="1" id="KW-0540">Nuclease</keyword>
<dbReference type="SUPFAM" id="SSF69065">
    <property type="entry name" value="RNase III domain-like"/>
    <property type="match status" value="2"/>
</dbReference>
<feature type="compositionally biased region" description="Low complexity" evidence="7">
    <location>
        <begin position="120"/>
        <end position="167"/>
    </location>
</feature>
<dbReference type="STRING" id="670386.D3AY35"/>
<dbReference type="PROSITE" id="PS50142">
    <property type="entry name" value="RNASE_3_2"/>
    <property type="match status" value="2"/>
</dbReference>
<feature type="compositionally biased region" description="Acidic residues" evidence="7">
    <location>
        <begin position="1045"/>
        <end position="1057"/>
    </location>
</feature>
<dbReference type="PROSITE" id="PS50137">
    <property type="entry name" value="DS_RBD"/>
    <property type="match status" value="1"/>
</dbReference>
<reference evidence="10 11" key="1">
    <citation type="journal article" date="2011" name="Genome Res.">
        <title>Phylogeny-wide analysis of social amoeba genomes highlights ancient origins for complex intercellular communication.</title>
        <authorList>
            <person name="Heidel A.J."/>
            <person name="Lawal H.M."/>
            <person name="Felder M."/>
            <person name="Schilde C."/>
            <person name="Helps N.R."/>
            <person name="Tunggal B."/>
            <person name="Rivero F."/>
            <person name="John U."/>
            <person name="Schleicher M."/>
            <person name="Eichinger L."/>
            <person name="Platzer M."/>
            <person name="Noegel A.A."/>
            <person name="Schaap P."/>
            <person name="Gloeckner G."/>
        </authorList>
    </citation>
    <scope>NUCLEOTIDE SEQUENCE [LARGE SCALE GENOMIC DNA]</scope>
    <source>
        <strain evidence="11">ATCC 26659 / Pp 5 / PN500</strain>
    </source>
</reference>
<evidence type="ECO:0000259" key="8">
    <source>
        <dbReference type="PROSITE" id="PS50137"/>
    </source>
</evidence>
<feature type="compositionally biased region" description="Low complexity" evidence="7">
    <location>
        <begin position="91"/>
        <end position="111"/>
    </location>
</feature>
<feature type="region of interest" description="Disordered" evidence="7">
    <location>
        <begin position="1021"/>
        <end position="1126"/>
    </location>
</feature>
<dbReference type="GO" id="GO:0005634">
    <property type="term" value="C:nucleus"/>
    <property type="evidence" value="ECO:0007669"/>
    <property type="project" value="TreeGrafter"/>
</dbReference>
<evidence type="ECO:0000256" key="2">
    <source>
        <dbReference type="ARBA" id="ARBA00022759"/>
    </source>
</evidence>
<dbReference type="InParanoid" id="D3AY35"/>
<dbReference type="InterPro" id="IPR000999">
    <property type="entry name" value="RNase_III_dom"/>
</dbReference>
<keyword evidence="4 5" id="KW-0694">RNA-binding</keyword>
<proteinExistence type="predicted"/>
<dbReference type="GO" id="GO:0004525">
    <property type="term" value="F:ribonuclease III activity"/>
    <property type="evidence" value="ECO:0007669"/>
    <property type="project" value="InterPro"/>
</dbReference>
<gene>
    <name evidence="10" type="primary">drnB</name>
    <name evidence="10" type="ORF">PPL_01094</name>
</gene>
<feature type="region of interest" description="Disordered" evidence="7">
    <location>
        <begin position="91"/>
        <end position="178"/>
    </location>
</feature>
<feature type="region of interest" description="Disordered" evidence="7">
    <location>
        <begin position="220"/>
        <end position="263"/>
    </location>
</feature>
<feature type="compositionally biased region" description="Polar residues" evidence="7">
    <location>
        <begin position="352"/>
        <end position="362"/>
    </location>
</feature>
<dbReference type="CDD" id="cd00593">
    <property type="entry name" value="RIBOc"/>
    <property type="match status" value="2"/>
</dbReference>
<dbReference type="GeneID" id="31356624"/>
<dbReference type="PROSITE" id="PS00517">
    <property type="entry name" value="RNASE_3_1"/>
    <property type="match status" value="1"/>
</dbReference>